<comment type="caution">
    <text evidence="2">The sequence shown here is derived from an EMBL/GenBank/DDBJ whole genome shotgun (WGS) entry which is preliminary data.</text>
</comment>
<name>A0A224X9R6_9LACT</name>
<evidence type="ECO:0000313" key="3">
    <source>
        <dbReference type="Proteomes" id="UP000218689"/>
    </source>
</evidence>
<dbReference type="RefSeq" id="WP_094783767.1">
    <property type="nucleotide sequence ID" value="NZ_BEDT01000001.1"/>
</dbReference>
<feature type="transmembrane region" description="Helical" evidence="1">
    <location>
        <begin position="120"/>
        <end position="140"/>
    </location>
</feature>
<keyword evidence="3" id="KW-1185">Reference proteome</keyword>
<proteinExistence type="predicted"/>
<evidence type="ECO:0000313" key="2">
    <source>
        <dbReference type="EMBL" id="GAX46692.1"/>
    </source>
</evidence>
<keyword evidence="1" id="KW-1133">Transmembrane helix</keyword>
<feature type="transmembrane region" description="Helical" evidence="1">
    <location>
        <begin position="21"/>
        <end position="42"/>
    </location>
</feature>
<keyword evidence="1" id="KW-0472">Membrane</keyword>
<dbReference type="Proteomes" id="UP000218689">
    <property type="component" value="Unassembled WGS sequence"/>
</dbReference>
<gene>
    <name evidence="2" type="ORF">RsY01_271</name>
</gene>
<organism evidence="2 3">
    <name type="scientific">Pseudolactococcus reticulitermitis</name>
    <dbReference type="NCBI Taxonomy" id="2025039"/>
    <lineage>
        <taxon>Bacteria</taxon>
        <taxon>Bacillati</taxon>
        <taxon>Bacillota</taxon>
        <taxon>Bacilli</taxon>
        <taxon>Lactobacillales</taxon>
        <taxon>Streptococcaceae</taxon>
        <taxon>Pseudolactococcus</taxon>
    </lineage>
</organism>
<evidence type="ECO:0000256" key="1">
    <source>
        <dbReference type="SAM" id="Phobius"/>
    </source>
</evidence>
<sequence length="144" mass="17147">MFQYLFKKNIKTDSDYGKYHLTWFPLTTMLYLLYLAIMYRQVKDIDTFYAGAIGGSISILGYGIWLLRLLLNPKRLRAARLKTTDERRQLLEQEIWSHIGRFLLGIVALMVIISLEKEKITFSLLQLMALVYLIMAYYFYRLRK</sequence>
<keyword evidence="1" id="KW-0812">Transmembrane</keyword>
<dbReference type="AlphaFoldDB" id="A0A224X9R6"/>
<dbReference type="OrthoDB" id="2243475at2"/>
<reference evidence="3" key="1">
    <citation type="submission" date="2017-08" db="EMBL/GenBank/DDBJ databases">
        <title>Draft genome sequence of Lactococcus sp. strain Rs-Y01, isolated from the gut of the lower termite Reticulitermes speratus.</title>
        <authorList>
            <person name="Ohkuma M."/>
            <person name="Yuki M."/>
        </authorList>
    </citation>
    <scope>NUCLEOTIDE SEQUENCE [LARGE SCALE GENOMIC DNA]</scope>
    <source>
        <strain evidence="3">Rs-Y01</strain>
    </source>
</reference>
<accession>A0A224X9R6</accession>
<feature type="transmembrane region" description="Helical" evidence="1">
    <location>
        <begin position="48"/>
        <end position="71"/>
    </location>
</feature>
<feature type="transmembrane region" description="Helical" evidence="1">
    <location>
        <begin position="95"/>
        <end position="114"/>
    </location>
</feature>
<dbReference type="EMBL" id="BEDT01000001">
    <property type="protein sequence ID" value="GAX46692.1"/>
    <property type="molecule type" value="Genomic_DNA"/>
</dbReference>
<protein>
    <submittedName>
        <fullName evidence="2">Uncharacterized protein</fullName>
    </submittedName>
</protein>